<sequence>MPKTKGPQAKELTGKVVLVTGASRGIGYAAAREAARRGAHVVAVARTVGGLEELDDEIQDMGSSATLVPLDLKDGEAIDRLGAAIFERWGALDGLIANAALLGTLSPLPHIAPEEFDKVMAINVTANFRLLRSMDLLLRQSDAGRAVFVSSSAARSAKPYWGLYAASKAAVDAMVKAYAGEMVQTSVRTNVFYPGAVRTAMRAKAMPGEDPDTLPRPIEIAPKLVDLIAPGIGENGRVFNMGTNSFEDL</sequence>
<dbReference type="Pfam" id="PF00106">
    <property type="entry name" value="adh_short"/>
    <property type="match status" value="1"/>
</dbReference>
<name>A0ABY7YRB2_9HYPH</name>
<keyword evidence="2" id="KW-0560">Oxidoreductase</keyword>
<dbReference type="EMBL" id="CP118246">
    <property type="protein sequence ID" value="WDR03595.1"/>
    <property type="molecule type" value="Genomic_DNA"/>
</dbReference>
<comment type="similarity">
    <text evidence="1">Belongs to the short-chain dehydrogenases/reductases (SDR) family.</text>
</comment>
<dbReference type="RefSeq" id="WP_282219985.1">
    <property type="nucleotide sequence ID" value="NZ_CP118246.1"/>
</dbReference>
<accession>A0ABY7YRB2</accession>
<dbReference type="PANTHER" id="PTHR42901">
    <property type="entry name" value="ALCOHOL DEHYDROGENASE"/>
    <property type="match status" value="1"/>
</dbReference>
<dbReference type="SMART" id="SM00822">
    <property type="entry name" value="PKS_KR"/>
    <property type="match status" value="1"/>
</dbReference>
<reference evidence="4 5" key="1">
    <citation type="submission" date="2023-02" db="EMBL/GenBank/DDBJ databases">
        <title>Devosia algicola sp. nov., isolated from the phycosphere of marine algae.</title>
        <authorList>
            <person name="Kim J.M."/>
            <person name="Lee J.K."/>
            <person name="Choi B.J."/>
            <person name="Bayburt H."/>
            <person name="Jeon C.O."/>
        </authorList>
    </citation>
    <scope>NUCLEOTIDE SEQUENCE [LARGE SCALE GENOMIC DNA]</scope>
    <source>
        <strain evidence="4 5">G20-9</strain>
    </source>
</reference>
<protein>
    <submittedName>
        <fullName evidence="4">SDR family NAD(P)-dependent oxidoreductase</fullName>
    </submittedName>
</protein>
<dbReference type="InterPro" id="IPR057326">
    <property type="entry name" value="KR_dom"/>
</dbReference>
<feature type="domain" description="Ketoreductase" evidence="3">
    <location>
        <begin position="15"/>
        <end position="195"/>
    </location>
</feature>
<dbReference type="InterPro" id="IPR002347">
    <property type="entry name" value="SDR_fam"/>
</dbReference>
<dbReference type="InterPro" id="IPR036291">
    <property type="entry name" value="NAD(P)-bd_dom_sf"/>
</dbReference>
<dbReference type="Proteomes" id="UP001220530">
    <property type="component" value="Chromosome"/>
</dbReference>
<evidence type="ECO:0000313" key="4">
    <source>
        <dbReference type="EMBL" id="WDR03595.1"/>
    </source>
</evidence>
<dbReference type="PANTHER" id="PTHR42901:SF1">
    <property type="entry name" value="ALCOHOL DEHYDROGENASE"/>
    <property type="match status" value="1"/>
</dbReference>
<dbReference type="PRINTS" id="PR00081">
    <property type="entry name" value="GDHRDH"/>
</dbReference>
<keyword evidence="5" id="KW-1185">Reference proteome</keyword>
<dbReference type="Gene3D" id="3.40.50.720">
    <property type="entry name" value="NAD(P)-binding Rossmann-like Domain"/>
    <property type="match status" value="1"/>
</dbReference>
<organism evidence="4 5">
    <name type="scientific">Devosia algicola</name>
    <dbReference type="NCBI Taxonomy" id="3026418"/>
    <lineage>
        <taxon>Bacteria</taxon>
        <taxon>Pseudomonadati</taxon>
        <taxon>Pseudomonadota</taxon>
        <taxon>Alphaproteobacteria</taxon>
        <taxon>Hyphomicrobiales</taxon>
        <taxon>Devosiaceae</taxon>
        <taxon>Devosia</taxon>
    </lineage>
</organism>
<evidence type="ECO:0000256" key="1">
    <source>
        <dbReference type="ARBA" id="ARBA00006484"/>
    </source>
</evidence>
<proteinExistence type="inferred from homology"/>
<dbReference type="SUPFAM" id="SSF51735">
    <property type="entry name" value="NAD(P)-binding Rossmann-fold domains"/>
    <property type="match status" value="1"/>
</dbReference>
<dbReference type="PROSITE" id="PS00061">
    <property type="entry name" value="ADH_SHORT"/>
    <property type="match status" value="1"/>
</dbReference>
<evidence type="ECO:0000259" key="3">
    <source>
        <dbReference type="SMART" id="SM00822"/>
    </source>
</evidence>
<evidence type="ECO:0000256" key="2">
    <source>
        <dbReference type="ARBA" id="ARBA00023002"/>
    </source>
</evidence>
<gene>
    <name evidence="4" type="ORF">PSQ19_05825</name>
</gene>
<evidence type="ECO:0000313" key="5">
    <source>
        <dbReference type="Proteomes" id="UP001220530"/>
    </source>
</evidence>
<dbReference type="InterPro" id="IPR020904">
    <property type="entry name" value="Sc_DH/Rdtase_CS"/>
</dbReference>